<dbReference type="HOGENOM" id="CLU_1511585_0_0_1"/>
<evidence type="ECO:0000313" key="2">
    <source>
        <dbReference type="EMBL" id="EED21595.1"/>
    </source>
</evidence>
<evidence type="ECO:0000313" key="3">
    <source>
        <dbReference type="Proteomes" id="UP000001745"/>
    </source>
</evidence>
<dbReference type="GeneID" id="8106928"/>
<feature type="region of interest" description="Disordered" evidence="1">
    <location>
        <begin position="41"/>
        <end position="82"/>
    </location>
</feature>
<proteinExistence type="predicted"/>
<feature type="compositionally biased region" description="Basic and acidic residues" evidence="1">
    <location>
        <begin position="44"/>
        <end position="66"/>
    </location>
</feature>
<feature type="compositionally biased region" description="Low complexity" evidence="1">
    <location>
        <begin position="1"/>
        <end position="16"/>
    </location>
</feature>
<organism evidence="2 3">
    <name type="scientific">Talaromyces stipitatus (strain ATCC 10500 / CBS 375.48 / QM 6759 / NRRL 1006)</name>
    <name type="common">Penicillium stipitatum</name>
    <dbReference type="NCBI Taxonomy" id="441959"/>
    <lineage>
        <taxon>Eukaryota</taxon>
        <taxon>Fungi</taxon>
        <taxon>Dikarya</taxon>
        <taxon>Ascomycota</taxon>
        <taxon>Pezizomycotina</taxon>
        <taxon>Eurotiomycetes</taxon>
        <taxon>Eurotiomycetidae</taxon>
        <taxon>Eurotiales</taxon>
        <taxon>Trichocomaceae</taxon>
        <taxon>Talaromyces</taxon>
        <taxon>Talaromyces sect. Talaromyces</taxon>
    </lineage>
</organism>
<dbReference type="Proteomes" id="UP000001745">
    <property type="component" value="Unassembled WGS sequence"/>
</dbReference>
<dbReference type="VEuPathDB" id="FungiDB:TSTA_088310"/>
<dbReference type="AlphaFoldDB" id="B8M2D1"/>
<gene>
    <name evidence="2" type="ORF">TSTA_088310</name>
</gene>
<name>B8M2D1_TALSN</name>
<accession>B8M2D1</accession>
<protein>
    <submittedName>
        <fullName evidence="2">Uncharacterized protein</fullName>
    </submittedName>
</protein>
<dbReference type="InParanoid" id="B8M2D1"/>
<dbReference type="RefSeq" id="XP_002478558.1">
    <property type="nucleotide sequence ID" value="XM_002478513.1"/>
</dbReference>
<feature type="region of interest" description="Disordered" evidence="1">
    <location>
        <begin position="1"/>
        <end position="23"/>
    </location>
</feature>
<reference evidence="3" key="1">
    <citation type="journal article" date="2015" name="Genome Announc.">
        <title>Genome sequence of the AIDS-associated pathogen Penicillium marneffei (ATCC18224) and its near taxonomic relative Talaromyces stipitatus (ATCC10500).</title>
        <authorList>
            <person name="Nierman W.C."/>
            <person name="Fedorova-Abrams N.D."/>
            <person name="Andrianopoulos A."/>
        </authorList>
    </citation>
    <scope>NUCLEOTIDE SEQUENCE [LARGE SCALE GENOMIC DNA]</scope>
    <source>
        <strain evidence="3">ATCC 10500 / CBS 375.48 / QM 6759 / NRRL 1006</strain>
    </source>
</reference>
<dbReference type="EMBL" id="EQ962653">
    <property type="protein sequence ID" value="EED21595.1"/>
    <property type="molecule type" value="Genomic_DNA"/>
</dbReference>
<feature type="compositionally biased region" description="Polar residues" evidence="1">
    <location>
        <begin position="68"/>
        <end position="82"/>
    </location>
</feature>
<keyword evidence="3" id="KW-1185">Reference proteome</keyword>
<sequence>MNETETTTNPATTSNNKPINPRSRIFRPCLTCRRRKISADLEDSAIRPDPNARDARKPDISAKDTAKNAISSMSSQPDPQLHQTVAEAAAAVGRIAAATAKTLTTRKKSHSDPLGSYHQNTSNNNYGIIIKHSSFVRHTLPVRRRSIHQPSTVYRLYPTSSTGIFPIVWRSKTGMSQQ</sequence>
<evidence type="ECO:0000256" key="1">
    <source>
        <dbReference type="SAM" id="MobiDB-lite"/>
    </source>
</evidence>